<name>A0A9N9P402_9GLOM</name>
<dbReference type="Proteomes" id="UP000789396">
    <property type="component" value="Unassembled WGS sequence"/>
</dbReference>
<evidence type="ECO:0000313" key="2">
    <source>
        <dbReference type="Proteomes" id="UP000789396"/>
    </source>
</evidence>
<feature type="non-terminal residue" evidence="1">
    <location>
        <position position="1"/>
    </location>
</feature>
<sequence length="43" mass="4774">KKSIDWSGVTKGLRFVKYAVCGKKCLQQNFCLSYATPNGTGFK</sequence>
<organism evidence="1 2">
    <name type="scientific">Racocetra fulgida</name>
    <dbReference type="NCBI Taxonomy" id="60492"/>
    <lineage>
        <taxon>Eukaryota</taxon>
        <taxon>Fungi</taxon>
        <taxon>Fungi incertae sedis</taxon>
        <taxon>Mucoromycota</taxon>
        <taxon>Glomeromycotina</taxon>
        <taxon>Glomeromycetes</taxon>
        <taxon>Diversisporales</taxon>
        <taxon>Gigasporaceae</taxon>
        <taxon>Racocetra</taxon>
    </lineage>
</organism>
<accession>A0A9N9P402</accession>
<dbReference type="EMBL" id="CAJVPZ010053933">
    <property type="protein sequence ID" value="CAG8782516.1"/>
    <property type="molecule type" value="Genomic_DNA"/>
</dbReference>
<protein>
    <submittedName>
        <fullName evidence="1">1166_t:CDS:1</fullName>
    </submittedName>
</protein>
<gene>
    <name evidence="1" type="ORF">RFULGI_LOCUS15951</name>
</gene>
<proteinExistence type="predicted"/>
<feature type="non-terminal residue" evidence="1">
    <location>
        <position position="43"/>
    </location>
</feature>
<keyword evidence="2" id="KW-1185">Reference proteome</keyword>
<dbReference type="AlphaFoldDB" id="A0A9N9P402"/>
<evidence type="ECO:0000313" key="1">
    <source>
        <dbReference type="EMBL" id="CAG8782516.1"/>
    </source>
</evidence>
<comment type="caution">
    <text evidence="1">The sequence shown here is derived from an EMBL/GenBank/DDBJ whole genome shotgun (WGS) entry which is preliminary data.</text>
</comment>
<reference evidence="1" key="1">
    <citation type="submission" date="2021-06" db="EMBL/GenBank/DDBJ databases">
        <authorList>
            <person name="Kallberg Y."/>
            <person name="Tangrot J."/>
            <person name="Rosling A."/>
        </authorList>
    </citation>
    <scope>NUCLEOTIDE SEQUENCE</scope>
    <source>
        <strain evidence="1">IN212</strain>
    </source>
</reference>